<sequence>MAHMPTGGVLRQETLNLLQGLAIEIVVGRGNRVWTLPAALLTRNSSYFRRHIHEHSMNLDEMWDSEKRQVFLGDTDTELFERFLLAEIWILGDQLGCVGLQDDVMAGLMRAHFCCLTKCKDLSEYWSPFHPETLEYVFANTKADSKLRNFYLDTLIWRKKHRALKDCMFDTNSQGWETLFRKGSDFFAAFFRRSFENMEDAYPWGGMFDEYFEDPNNLRWYYYEKGIQAPTEADPSTEENRGSMSPALEQAEYD</sequence>
<evidence type="ECO:0000256" key="1">
    <source>
        <dbReference type="SAM" id="MobiDB-lite"/>
    </source>
</evidence>
<organism evidence="2 3">
    <name type="scientific">Cryomyces minteri</name>
    <dbReference type="NCBI Taxonomy" id="331657"/>
    <lineage>
        <taxon>Eukaryota</taxon>
        <taxon>Fungi</taxon>
        <taxon>Dikarya</taxon>
        <taxon>Ascomycota</taxon>
        <taxon>Pezizomycotina</taxon>
        <taxon>Dothideomycetes</taxon>
        <taxon>Dothideomycetes incertae sedis</taxon>
        <taxon>Cryomyces</taxon>
    </lineage>
</organism>
<evidence type="ECO:0000313" key="2">
    <source>
        <dbReference type="EMBL" id="TKA54238.1"/>
    </source>
</evidence>
<dbReference type="AlphaFoldDB" id="A0A4U0VWY0"/>
<accession>A0A4U0VWY0</accession>
<proteinExistence type="predicted"/>
<name>A0A4U0VWY0_9PEZI</name>
<feature type="region of interest" description="Disordered" evidence="1">
    <location>
        <begin position="231"/>
        <end position="254"/>
    </location>
</feature>
<dbReference type="Proteomes" id="UP000308768">
    <property type="component" value="Unassembled WGS sequence"/>
</dbReference>
<gene>
    <name evidence="2" type="ORF">B0A49_12098</name>
</gene>
<comment type="caution">
    <text evidence="2">The sequence shown here is derived from an EMBL/GenBank/DDBJ whole genome shotgun (WGS) entry which is preliminary data.</text>
</comment>
<dbReference type="OrthoDB" id="194443at2759"/>
<dbReference type="EMBL" id="NAJN01002323">
    <property type="protein sequence ID" value="TKA54238.1"/>
    <property type="molecule type" value="Genomic_DNA"/>
</dbReference>
<reference evidence="2 3" key="1">
    <citation type="submission" date="2017-03" db="EMBL/GenBank/DDBJ databases">
        <title>Genomes of endolithic fungi from Antarctica.</title>
        <authorList>
            <person name="Coleine C."/>
            <person name="Masonjones S."/>
            <person name="Stajich J.E."/>
        </authorList>
    </citation>
    <scope>NUCLEOTIDE SEQUENCE [LARGE SCALE GENOMIC DNA]</scope>
    <source>
        <strain evidence="2 3">CCFEE 5187</strain>
    </source>
</reference>
<evidence type="ECO:0000313" key="3">
    <source>
        <dbReference type="Proteomes" id="UP000308768"/>
    </source>
</evidence>
<keyword evidence="3" id="KW-1185">Reference proteome</keyword>
<protein>
    <submittedName>
        <fullName evidence="2">Uncharacterized protein</fullName>
    </submittedName>
</protein>